<evidence type="ECO:0000256" key="2">
    <source>
        <dbReference type="SAM" id="MobiDB-lite"/>
    </source>
</evidence>
<dbReference type="Pfam" id="PF19305">
    <property type="entry name" value="MmgE_PrpD_C"/>
    <property type="match status" value="1"/>
</dbReference>
<feature type="domain" description="MmgE/PrpD N-terminal" evidence="3">
    <location>
        <begin position="20"/>
        <end position="267"/>
    </location>
</feature>
<dbReference type="GO" id="GO:0016829">
    <property type="term" value="F:lyase activity"/>
    <property type="evidence" value="ECO:0007669"/>
    <property type="project" value="InterPro"/>
</dbReference>
<dbReference type="PANTHER" id="PTHR16943">
    <property type="entry name" value="2-METHYLCITRATE DEHYDRATASE-RELATED"/>
    <property type="match status" value="1"/>
</dbReference>
<dbReference type="EMBL" id="FQWV01000001">
    <property type="protein sequence ID" value="SHG41360.1"/>
    <property type="molecule type" value="Genomic_DNA"/>
</dbReference>
<dbReference type="InterPro" id="IPR042188">
    <property type="entry name" value="MmgE/PrpD_sf_2"/>
</dbReference>
<protein>
    <submittedName>
        <fullName evidence="5">2-methylcitrate dehydratase PrpD</fullName>
    </submittedName>
</protein>
<evidence type="ECO:0000313" key="6">
    <source>
        <dbReference type="Proteomes" id="UP000184357"/>
    </source>
</evidence>
<sequence length="484" mass="49531">MTDTATDTLIEHCRCAPDRDRPPAVDRALRRHLLDTVGVALGAREHAGSSPSIERAARRLAGASGSEGTGAGADAGAATVWATGERLPAGEAALLNGAHAHSLDFDDTHRESSLHPGAPVVPAALAVAERRAAAGDPVDGERVLAGVRAGYDVACAVGRAVDPDAHYDRGFHVTATCGTFGATAAAGVVAGLSEAGFADAFGVNGSQAAGSLQFLANGAWNKRLHPGLSARRAVEAVTLAAEGFRGAADAVGGEHGFLAGYTPSADPGELADIGGREAVLETALKPYPCCRYMHSALDALCGLADEVDPDAVERVVVDLPKPGVTLTGDPIGAKRRPENLVDCQFSMPFGAALALSTGEAGLKAFLDARDRLDNPALRRLMDATEVVSTEATAEPFPERWAAAVVVETDDGDHHERFVEAAPGEPERPLDADAVEEKFASLAGSAGADADAVEAALAAARADPFDLDAFLDAVRAGVAEAPAEA</sequence>
<feature type="domain" description="MmgE/PrpD C-terminal" evidence="4">
    <location>
        <begin position="287"/>
        <end position="451"/>
    </location>
</feature>
<feature type="region of interest" description="Disordered" evidence="2">
    <location>
        <begin position="45"/>
        <end position="72"/>
    </location>
</feature>
<evidence type="ECO:0000259" key="3">
    <source>
        <dbReference type="Pfam" id="PF03972"/>
    </source>
</evidence>
<dbReference type="Proteomes" id="UP000184357">
    <property type="component" value="Unassembled WGS sequence"/>
</dbReference>
<dbReference type="Gene3D" id="1.10.4100.10">
    <property type="entry name" value="2-methylcitrate dehydratase PrpD"/>
    <property type="match status" value="1"/>
</dbReference>
<proteinExistence type="inferred from homology"/>
<dbReference type="InterPro" id="IPR045336">
    <property type="entry name" value="MmgE_PrpD_N"/>
</dbReference>
<accession>A0A1M5JM72</accession>
<dbReference type="RefSeq" id="WP_073306521.1">
    <property type="nucleotide sequence ID" value="NZ_FQWV01000001.1"/>
</dbReference>
<dbReference type="SUPFAM" id="SSF103378">
    <property type="entry name" value="2-methylcitrate dehydratase PrpD"/>
    <property type="match status" value="1"/>
</dbReference>
<name>A0A1M5JM72_9EURY</name>
<dbReference type="InterPro" id="IPR036148">
    <property type="entry name" value="MmgE/PrpD_sf"/>
</dbReference>
<dbReference type="OrthoDB" id="43639at2157"/>
<evidence type="ECO:0000256" key="1">
    <source>
        <dbReference type="ARBA" id="ARBA00006174"/>
    </source>
</evidence>
<dbReference type="AlphaFoldDB" id="A0A1M5JM72"/>
<gene>
    <name evidence="5" type="ORF">SAMN05443636_0164</name>
</gene>
<dbReference type="InterPro" id="IPR045337">
    <property type="entry name" value="MmgE_PrpD_C"/>
</dbReference>
<dbReference type="STRING" id="43928.SAMN05443636_0164"/>
<dbReference type="Gene3D" id="3.30.1330.120">
    <property type="entry name" value="2-methylcitrate dehydratase PrpD"/>
    <property type="match status" value="1"/>
</dbReference>
<evidence type="ECO:0000313" key="5">
    <source>
        <dbReference type="EMBL" id="SHG41360.1"/>
    </source>
</evidence>
<comment type="similarity">
    <text evidence="1">Belongs to the PrpD family.</text>
</comment>
<dbReference type="InterPro" id="IPR005656">
    <property type="entry name" value="MmgE_PrpD"/>
</dbReference>
<keyword evidence="6" id="KW-1185">Reference proteome</keyword>
<dbReference type="Pfam" id="PF03972">
    <property type="entry name" value="MmgE_PrpD_N"/>
    <property type="match status" value="1"/>
</dbReference>
<dbReference type="InterPro" id="IPR042183">
    <property type="entry name" value="MmgE/PrpD_sf_1"/>
</dbReference>
<dbReference type="PANTHER" id="PTHR16943:SF8">
    <property type="entry name" value="2-METHYLCITRATE DEHYDRATASE"/>
    <property type="match status" value="1"/>
</dbReference>
<organism evidence="5 6">
    <name type="scientific">Halobaculum gomorrense</name>
    <dbReference type="NCBI Taxonomy" id="43928"/>
    <lineage>
        <taxon>Archaea</taxon>
        <taxon>Methanobacteriati</taxon>
        <taxon>Methanobacteriota</taxon>
        <taxon>Stenosarchaea group</taxon>
        <taxon>Halobacteria</taxon>
        <taxon>Halobacteriales</taxon>
        <taxon>Haloferacaceae</taxon>
        <taxon>Halobaculum</taxon>
    </lineage>
</organism>
<reference evidence="5 6" key="1">
    <citation type="submission" date="2016-11" db="EMBL/GenBank/DDBJ databases">
        <authorList>
            <person name="Jaros S."/>
            <person name="Januszkiewicz K."/>
            <person name="Wedrychowicz H."/>
        </authorList>
    </citation>
    <scope>NUCLEOTIDE SEQUENCE [LARGE SCALE GENOMIC DNA]</scope>
    <source>
        <strain evidence="5 6">DSM 9297</strain>
    </source>
</reference>
<evidence type="ECO:0000259" key="4">
    <source>
        <dbReference type="Pfam" id="PF19305"/>
    </source>
</evidence>